<feature type="transmembrane region" description="Helical" evidence="10">
    <location>
        <begin position="27"/>
        <end position="49"/>
    </location>
</feature>
<dbReference type="PANTHER" id="PTHR43386">
    <property type="entry name" value="OLIGOPEPTIDE TRANSPORT SYSTEM PERMEASE PROTEIN APPC"/>
    <property type="match status" value="1"/>
</dbReference>
<keyword evidence="4" id="KW-1003">Cell membrane</keyword>
<feature type="transmembrane region" description="Helical" evidence="10">
    <location>
        <begin position="209"/>
        <end position="234"/>
    </location>
</feature>
<keyword evidence="3 10" id="KW-0813">Transport</keyword>
<dbReference type="SUPFAM" id="SSF161098">
    <property type="entry name" value="MetI-like"/>
    <property type="match status" value="1"/>
</dbReference>
<accession>A0ABY4XZK0</accession>
<dbReference type="PANTHER" id="PTHR43386:SF3">
    <property type="entry name" value="GLUTATHIONE TRANSPORT SYSTEM PERMEASE PROTEIN GSID"/>
    <property type="match status" value="1"/>
</dbReference>
<evidence type="ECO:0000256" key="7">
    <source>
        <dbReference type="ARBA" id="ARBA00023136"/>
    </source>
</evidence>
<evidence type="ECO:0000256" key="8">
    <source>
        <dbReference type="ARBA" id="ARBA00037215"/>
    </source>
</evidence>
<evidence type="ECO:0000313" key="13">
    <source>
        <dbReference type="Proteomes" id="UP001057348"/>
    </source>
</evidence>
<comment type="subcellular location">
    <subcellularLocation>
        <location evidence="1 10">Cell membrane</location>
        <topology evidence="1 10">Multi-pass membrane protein</topology>
    </subcellularLocation>
</comment>
<proteinExistence type="inferred from homology"/>
<evidence type="ECO:0000256" key="9">
    <source>
        <dbReference type="ARBA" id="ARBA00041106"/>
    </source>
</evidence>
<evidence type="ECO:0000256" key="3">
    <source>
        <dbReference type="ARBA" id="ARBA00022448"/>
    </source>
</evidence>
<feature type="transmembrane region" description="Helical" evidence="10">
    <location>
        <begin position="151"/>
        <end position="170"/>
    </location>
</feature>
<gene>
    <name evidence="12" type="ORF">MKF32_00815</name>
</gene>
<protein>
    <recommendedName>
        <fullName evidence="9">Glutathione transport system permease protein GsiD</fullName>
    </recommendedName>
</protein>
<evidence type="ECO:0000259" key="11">
    <source>
        <dbReference type="PROSITE" id="PS50928"/>
    </source>
</evidence>
<evidence type="ECO:0000256" key="4">
    <source>
        <dbReference type="ARBA" id="ARBA00022475"/>
    </source>
</evidence>
<evidence type="ECO:0000256" key="6">
    <source>
        <dbReference type="ARBA" id="ARBA00022989"/>
    </source>
</evidence>
<dbReference type="RefSeq" id="WP_202329121.1">
    <property type="nucleotide sequence ID" value="NZ_CP092751.1"/>
</dbReference>
<dbReference type="Pfam" id="PF00528">
    <property type="entry name" value="BPD_transp_1"/>
    <property type="match status" value="1"/>
</dbReference>
<comment type="similarity">
    <text evidence="2 10">Belongs to the binding-protein-dependent transport system permease family.</text>
</comment>
<sequence length="290" mass="31280">MEIKHVEKPAKSSRFHDFWVSFKKQKVSLISAVFLLLLFIVALFGQYFVPYDPAKVDYGQLFLKPSAAHLAGTDAYGRDIFSRILVGARISLSVGLSSVFLGALAGSALGIISGYFGKWIDSLIMRFCDILLAFPGMLLAIGIIAILGTGLMNVIFAVAIFSVPVFARIVRSSVLEMKSSLYVEAAKSTGAKDTRIILKHVLPGTFSTIIVYFTMRIGSAILIAAGLSFLGLGADPSTPEWGAMLSDGHNYLNTAPHVTIFPGLAIFLTVLAFNLLGDGLRDALDPKIKD</sequence>
<keyword evidence="5 10" id="KW-0812">Transmembrane</keyword>
<evidence type="ECO:0000256" key="10">
    <source>
        <dbReference type="RuleBase" id="RU363032"/>
    </source>
</evidence>
<dbReference type="InterPro" id="IPR025966">
    <property type="entry name" value="OppC_N"/>
</dbReference>
<evidence type="ECO:0000256" key="2">
    <source>
        <dbReference type="ARBA" id="ARBA00009306"/>
    </source>
</evidence>
<comment type="function">
    <text evidence="8">Part of the ABC transporter complex GsiABCD involved in glutathione import. Probably responsible for the translocation of the substrate across the membrane.</text>
</comment>
<dbReference type="InterPro" id="IPR035906">
    <property type="entry name" value="MetI-like_sf"/>
</dbReference>
<evidence type="ECO:0000313" key="12">
    <source>
        <dbReference type="EMBL" id="USP95698.1"/>
    </source>
</evidence>
<dbReference type="Gene3D" id="1.10.3720.10">
    <property type="entry name" value="MetI-like"/>
    <property type="match status" value="1"/>
</dbReference>
<dbReference type="Proteomes" id="UP001057348">
    <property type="component" value="Chromosome"/>
</dbReference>
<dbReference type="PROSITE" id="PS50928">
    <property type="entry name" value="ABC_TM1"/>
    <property type="match status" value="1"/>
</dbReference>
<organism evidence="12 13">
    <name type="scientific">Bacillus vallismortis</name>
    <dbReference type="NCBI Taxonomy" id="72361"/>
    <lineage>
        <taxon>Bacteria</taxon>
        <taxon>Bacillati</taxon>
        <taxon>Bacillota</taxon>
        <taxon>Bacilli</taxon>
        <taxon>Bacillales</taxon>
        <taxon>Bacillaceae</taxon>
        <taxon>Bacillus</taxon>
    </lineage>
</organism>
<dbReference type="EMBL" id="CP092751">
    <property type="protein sequence ID" value="USP95698.1"/>
    <property type="molecule type" value="Genomic_DNA"/>
</dbReference>
<dbReference type="InterPro" id="IPR000515">
    <property type="entry name" value="MetI-like"/>
</dbReference>
<reference evidence="12" key="1">
    <citation type="submission" date="2022-02" db="EMBL/GenBank/DDBJ databases">
        <title>Draft Genome Sequence of Bacillus vallismortis Strain BL01, Isolated from Artemisia lerchiana Web. Roots.</title>
        <authorList>
            <person name="Chebotar V.K."/>
            <person name="Gancheva M.S."/>
            <person name="Chizhevskaya E.P."/>
            <person name="Komarova O.V."/>
            <person name="Baganova M.E."/>
            <person name="Zaplatkin A.N."/>
            <person name="Pishchik V.N."/>
        </authorList>
    </citation>
    <scope>NUCLEOTIDE SEQUENCE</scope>
    <source>
        <strain evidence="12">BL01</strain>
    </source>
</reference>
<evidence type="ECO:0000256" key="1">
    <source>
        <dbReference type="ARBA" id="ARBA00004651"/>
    </source>
</evidence>
<feature type="transmembrane region" description="Helical" evidence="10">
    <location>
        <begin position="254"/>
        <end position="277"/>
    </location>
</feature>
<feature type="transmembrane region" description="Helical" evidence="10">
    <location>
        <begin position="90"/>
        <end position="116"/>
    </location>
</feature>
<name>A0ABY4XZK0_BACVA</name>
<keyword evidence="6 10" id="KW-1133">Transmembrane helix</keyword>
<evidence type="ECO:0000256" key="5">
    <source>
        <dbReference type="ARBA" id="ARBA00022692"/>
    </source>
</evidence>
<dbReference type="CDD" id="cd06261">
    <property type="entry name" value="TM_PBP2"/>
    <property type="match status" value="1"/>
</dbReference>
<keyword evidence="13" id="KW-1185">Reference proteome</keyword>
<feature type="domain" description="ABC transmembrane type-1" evidence="11">
    <location>
        <begin position="88"/>
        <end position="277"/>
    </location>
</feature>
<dbReference type="Pfam" id="PF12911">
    <property type="entry name" value="OppC_N"/>
    <property type="match status" value="1"/>
</dbReference>
<keyword evidence="7 10" id="KW-0472">Membrane</keyword>
<dbReference type="InterPro" id="IPR050366">
    <property type="entry name" value="BP-dependent_transpt_permease"/>
</dbReference>
<feature type="transmembrane region" description="Helical" evidence="10">
    <location>
        <begin position="123"/>
        <end position="145"/>
    </location>
</feature>